<dbReference type="AlphaFoldDB" id="A0AAU9K977"/>
<feature type="transmembrane region" description="Helical" evidence="1">
    <location>
        <begin position="75"/>
        <end position="97"/>
    </location>
</feature>
<feature type="transmembrane region" description="Helical" evidence="1">
    <location>
        <begin position="47"/>
        <end position="68"/>
    </location>
</feature>
<feature type="transmembrane region" description="Helical" evidence="1">
    <location>
        <begin position="212"/>
        <end position="231"/>
    </location>
</feature>
<dbReference type="Proteomes" id="UP001162131">
    <property type="component" value="Unassembled WGS sequence"/>
</dbReference>
<dbReference type="Gene3D" id="1.20.144.10">
    <property type="entry name" value="Phosphatidic acid phosphatase type 2/haloperoxidase"/>
    <property type="match status" value="1"/>
</dbReference>
<protein>
    <recommendedName>
        <fullName evidence="2">Phosphatidic acid phosphatase type 2/haloperoxidase domain-containing protein</fullName>
    </recommendedName>
</protein>
<evidence type="ECO:0000313" key="4">
    <source>
        <dbReference type="Proteomes" id="UP001162131"/>
    </source>
</evidence>
<evidence type="ECO:0000259" key="2">
    <source>
        <dbReference type="SMART" id="SM00014"/>
    </source>
</evidence>
<accession>A0AAU9K977</accession>
<keyword evidence="1" id="KW-0812">Transmembrane</keyword>
<dbReference type="PANTHER" id="PTHR14969:SF13">
    <property type="entry name" value="AT30094P"/>
    <property type="match status" value="1"/>
</dbReference>
<feature type="transmembrane region" description="Helical" evidence="1">
    <location>
        <begin position="285"/>
        <end position="305"/>
    </location>
</feature>
<keyword evidence="4" id="KW-1185">Reference proteome</keyword>
<feature type="transmembrane region" description="Helical" evidence="1">
    <location>
        <begin position="145"/>
        <end position="164"/>
    </location>
</feature>
<dbReference type="EMBL" id="CAJZBQ010000056">
    <property type="protein sequence ID" value="CAG9333495.1"/>
    <property type="molecule type" value="Genomic_DNA"/>
</dbReference>
<dbReference type="SMART" id="SM00014">
    <property type="entry name" value="acidPPc"/>
    <property type="match status" value="1"/>
</dbReference>
<dbReference type="GO" id="GO:0042392">
    <property type="term" value="F:sphingosine-1-phosphate phosphatase activity"/>
    <property type="evidence" value="ECO:0007669"/>
    <property type="project" value="TreeGrafter"/>
</dbReference>
<evidence type="ECO:0000256" key="1">
    <source>
        <dbReference type="SAM" id="Phobius"/>
    </source>
</evidence>
<comment type="caution">
    <text evidence="3">The sequence shown here is derived from an EMBL/GenBank/DDBJ whole genome shotgun (WGS) entry which is preliminary data.</text>
</comment>
<dbReference type="CDD" id="cd01610">
    <property type="entry name" value="PAP2_like"/>
    <property type="match status" value="1"/>
</dbReference>
<sequence length="367" mass="41423">MRLIFIISAATVCLSIIELISHEQLESTGAYIIEEIQKDRSEGTDELFLMIGSVTSICFFLISGICYLTGYKEIGLLGIFGSQLGAAFSGVLKSAFAHPRPFWKYSEIDALQCSKDFGAPSGHAMSAGGSLFVLGYIWMKNTDRWYIKLFIIIMISIITAYDRLYLGVHFYFQIILGYAFALLISAIIVHPSSINLLQKFGNDKELLIKSQITWLLLLVFSTIFCLCRSPDWDESWSINYEKACGNSFAIEDVIIKNTADSYVFSLLGGLTMGHYLQKEKGVPEFSLLAIIISGFLHLGFINICLKMIEGYISLSTSNFLGWILLFITRYSCGIIYAYFLPEIIFKLFRKNEALEQRFSVLTFKIKV</sequence>
<keyword evidence="1" id="KW-0472">Membrane</keyword>
<organism evidence="3 4">
    <name type="scientific">Blepharisma stoltei</name>
    <dbReference type="NCBI Taxonomy" id="1481888"/>
    <lineage>
        <taxon>Eukaryota</taxon>
        <taxon>Sar</taxon>
        <taxon>Alveolata</taxon>
        <taxon>Ciliophora</taxon>
        <taxon>Postciliodesmatophora</taxon>
        <taxon>Heterotrichea</taxon>
        <taxon>Heterotrichida</taxon>
        <taxon>Blepharismidae</taxon>
        <taxon>Blepharisma</taxon>
    </lineage>
</organism>
<dbReference type="SUPFAM" id="SSF48317">
    <property type="entry name" value="Acid phosphatase/Vanadium-dependent haloperoxidase"/>
    <property type="match status" value="1"/>
</dbReference>
<reference evidence="3" key="1">
    <citation type="submission" date="2021-09" db="EMBL/GenBank/DDBJ databases">
        <authorList>
            <consortium name="AG Swart"/>
            <person name="Singh M."/>
            <person name="Singh A."/>
            <person name="Seah K."/>
            <person name="Emmerich C."/>
        </authorList>
    </citation>
    <scope>NUCLEOTIDE SEQUENCE</scope>
    <source>
        <strain evidence="3">ATCC30299</strain>
    </source>
</reference>
<dbReference type="PANTHER" id="PTHR14969">
    <property type="entry name" value="SPHINGOSINE-1-PHOSPHATE PHOSPHOHYDROLASE"/>
    <property type="match status" value="1"/>
</dbReference>
<proteinExistence type="predicted"/>
<feature type="domain" description="Phosphatidic acid phosphatase type 2/haloperoxidase" evidence="2">
    <location>
        <begin position="74"/>
        <end position="189"/>
    </location>
</feature>
<keyword evidence="1" id="KW-1133">Transmembrane helix</keyword>
<name>A0AAU9K977_9CILI</name>
<feature type="transmembrane region" description="Helical" evidence="1">
    <location>
        <begin position="117"/>
        <end position="138"/>
    </location>
</feature>
<feature type="transmembrane region" description="Helical" evidence="1">
    <location>
        <begin position="317"/>
        <end position="339"/>
    </location>
</feature>
<dbReference type="InterPro" id="IPR036938">
    <property type="entry name" value="PAP2/HPO_sf"/>
</dbReference>
<dbReference type="Pfam" id="PF01569">
    <property type="entry name" value="PAP2"/>
    <property type="match status" value="1"/>
</dbReference>
<evidence type="ECO:0000313" key="3">
    <source>
        <dbReference type="EMBL" id="CAG9333495.1"/>
    </source>
</evidence>
<feature type="transmembrane region" description="Helical" evidence="1">
    <location>
        <begin position="170"/>
        <end position="191"/>
    </location>
</feature>
<gene>
    <name evidence="3" type="ORF">BSTOLATCC_MIC58306</name>
</gene>
<dbReference type="InterPro" id="IPR000326">
    <property type="entry name" value="PAP2/HPO"/>
</dbReference>